<dbReference type="Gene3D" id="1.10.510.10">
    <property type="entry name" value="Transferase(Phosphotransferase) domain 1"/>
    <property type="match status" value="1"/>
</dbReference>
<gene>
    <name evidence="3" type="ORF">DD237_001562</name>
    <name evidence="2" type="ORF">DD238_003349</name>
</gene>
<accession>A0A3M6VQX3</accession>
<evidence type="ECO:0000313" key="3">
    <source>
        <dbReference type="EMBL" id="RQM18652.1"/>
    </source>
</evidence>
<comment type="caution">
    <text evidence="2">The sequence shown here is derived from an EMBL/GenBank/DDBJ whole genome shotgun (WGS) entry which is preliminary data.</text>
</comment>
<name>A0A3M6VQX3_9STRA</name>
<dbReference type="VEuPathDB" id="FungiDB:DD237_001562"/>
<keyword evidence="4" id="KW-1185">Reference proteome</keyword>
<dbReference type="Pfam" id="PF07714">
    <property type="entry name" value="PK_Tyr_Ser-Thr"/>
    <property type="match status" value="1"/>
</dbReference>
<proteinExistence type="predicted"/>
<organism evidence="2 4">
    <name type="scientific">Peronospora effusa</name>
    <dbReference type="NCBI Taxonomy" id="542832"/>
    <lineage>
        <taxon>Eukaryota</taxon>
        <taxon>Sar</taxon>
        <taxon>Stramenopiles</taxon>
        <taxon>Oomycota</taxon>
        <taxon>Peronosporomycetes</taxon>
        <taxon>Peronosporales</taxon>
        <taxon>Peronosporaceae</taxon>
        <taxon>Peronospora</taxon>
    </lineage>
</organism>
<evidence type="ECO:0000313" key="5">
    <source>
        <dbReference type="Proteomes" id="UP000286097"/>
    </source>
</evidence>
<dbReference type="AlphaFoldDB" id="A0A3M6VQX3"/>
<evidence type="ECO:0000313" key="2">
    <source>
        <dbReference type="EMBL" id="RMX69278.1"/>
    </source>
</evidence>
<dbReference type="Proteomes" id="UP000286097">
    <property type="component" value="Unassembled WGS sequence"/>
</dbReference>
<dbReference type="InterPro" id="IPR011009">
    <property type="entry name" value="Kinase-like_dom_sf"/>
</dbReference>
<dbReference type="EMBL" id="QLLG01000030">
    <property type="protein sequence ID" value="RMX69278.1"/>
    <property type="molecule type" value="Genomic_DNA"/>
</dbReference>
<dbReference type="Proteomes" id="UP000282087">
    <property type="component" value="Unassembled WGS sequence"/>
</dbReference>
<evidence type="ECO:0000259" key="1">
    <source>
        <dbReference type="Pfam" id="PF07714"/>
    </source>
</evidence>
<reference evidence="4 5" key="1">
    <citation type="submission" date="2018-06" db="EMBL/GenBank/DDBJ databases">
        <title>Comparative genomics of downy mildews reveals potential adaptations to biotrophy.</title>
        <authorList>
            <person name="Fletcher K."/>
            <person name="Klosterman S.J."/>
            <person name="Derevnina L."/>
            <person name="Martin F."/>
            <person name="Koike S."/>
            <person name="Reyes Chin-Wo S."/>
            <person name="Mou B."/>
            <person name="Michelmore R."/>
        </authorList>
    </citation>
    <scope>NUCLEOTIDE SEQUENCE [LARGE SCALE GENOMIC DNA]</scope>
    <source>
        <strain evidence="3 5">R13</strain>
        <strain evidence="2 4">R14</strain>
    </source>
</reference>
<dbReference type="SUPFAM" id="SSF56112">
    <property type="entry name" value="Protein kinase-like (PK-like)"/>
    <property type="match status" value="1"/>
</dbReference>
<protein>
    <recommendedName>
        <fullName evidence="1">Serine-threonine/tyrosine-protein kinase catalytic domain-containing protein</fullName>
    </recommendedName>
</protein>
<dbReference type="InterPro" id="IPR001245">
    <property type="entry name" value="Ser-Thr/Tyr_kinase_cat_dom"/>
</dbReference>
<evidence type="ECO:0000313" key="4">
    <source>
        <dbReference type="Proteomes" id="UP000282087"/>
    </source>
</evidence>
<sequence length="101" mass="10792">MDMFLAEIYLMAQLKHPHIVILNGIAWNTLEHVVMMKGGDLQHFLAQQCVNSSTSTAPIDSGSTVVKRSVSMMGRILQVEDSAAVASTSSSPGAATGRAIY</sequence>
<feature type="domain" description="Serine-threonine/tyrosine-protein kinase catalytic" evidence="1">
    <location>
        <begin position="2"/>
        <end position="61"/>
    </location>
</feature>
<dbReference type="EMBL" id="QKXF01000032">
    <property type="protein sequence ID" value="RQM18652.1"/>
    <property type="molecule type" value="Genomic_DNA"/>
</dbReference>
<dbReference type="GO" id="GO:0004672">
    <property type="term" value="F:protein kinase activity"/>
    <property type="evidence" value="ECO:0007669"/>
    <property type="project" value="InterPro"/>
</dbReference>